<accession>A0A0D0PX91</accession>
<protein>
    <submittedName>
        <fullName evidence="1">Uncharacterized protein</fullName>
    </submittedName>
</protein>
<dbReference type="AlphaFoldDB" id="A0A0D0PX91"/>
<dbReference type="OrthoDB" id="4551696at2"/>
<dbReference type="RefSeq" id="WP_043908782.1">
    <property type="nucleotide sequence ID" value="NZ_JXZB01000001.1"/>
</dbReference>
<evidence type="ECO:0000313" key="2">
    <source>
        <dbReference type="Proteomes" id="UP000032066"/>
    </source>
</evidence>
<gene>
    <name evidence="1" type="ORF">TR51_06535</name>
</gene>
<comment type="caution">
    <text evidence="1">The sequence shown here is derived from an EMBL/GenBank/DDBJ whole genome shotgun (WGS) entry which is preliminary data.</text>
</comment>
<evidence type="ECO:0000313" key="1">
    <source>
        <dbReference type="EMBL" id="KIQ67039.1"/>
    </source>
</evidence>
<proteinExistence type="predicted"/>
<sequence>MTSAKHATYARRQGLRATTTPEMAARHIHHLRTHGLRDPQIATAAHIGVATIYRIARRHGPITRAVERRILEVPMPADAGIAGCTATVAAVGAARRLQALVVNGYPPAAIALRLGMPRQQLHDLLHGRHRRAAVHTTARVSQLYLEWWDQPAEQHVTGAAAERARTIATAHGWMPAAAWDDIDDPAAEPDLGGAVSRVQAVVEDTAELVLEGLSREGIAARLGIQWDAVRQAHRRAGVPLPAMYD</sequence>
<dbReference type="Proteomes" id="UP000032066">
    <property type="component" value="Unassembled WGS sequence"/>
</dbReference>
<dbReference type="EMBL" id="JXZB01000001">
    <property type="protein sequence ID" value="KIQ67039.1"/>
    <property type="molecule type" value="Genomic_DNA"/>
</dbReference>
<reference evidence="1 2" key="1">
    <citation type="submission" date="2015-02" db="EMBL/GenBank/DDBJ databases">
        <title>Draft genome sequence of Kitasatospora griseola MF730-N6, a bafilomycin, terpentecin and satosporin producer.</title>
        <authorList>
            <person name="Arens J.C."/>
            <person name="Haltli B."/>
            <person name="Kerr R.G."/>
        </authorList>
    </citation>
    <scope>NUCLEOTIDE SEQUENCE [LARGE SCALE GENOMIC DNA]</scope>
    <source>
        <strain evidence="1 2">MF730-N6</strain>
    </source>
</reference>
<organism evidence="1 2">
    <name type="scientific">Kitasatospora griseola</name>
    <name type="common">Streptomyces griseolosporeus</name>
    <dbReference type="NCBI Taxonomy" id="2064"/>
    <lineage>
        <taxon>Bacteria</taxon>
        <taxon>Bacillati</taxon>
        <taxon>Actinomycetota</taxon>
        <taxon>Actinomycetes</taxon>
        <taxon>Kitasatosporales</taxon>
        <taxon>Streptomycetaceae</taxon>
        <taxon>Kitasatospora</taxon>
    </lineage>
</organism>
<dbReference type="PATRIC" id="fig|2064.6.peg.1436"/>
<dbReference type="STRING" id="2064.TR51_06535"/>
<name>A0A0D0PX91_KITGR</name>
<keyword evidence="2" id="KW-1185">Reference proteome</keyword>